<dbReference type="FunFam" id="3.40.190.290:FF:000001">
    <property type="entry name" value="Transcriptional regulator, LysR family"/>
    <property type="match status" value="1"/>
</dbReference>
<dbReference type="OrthoDB" id="8705920at2"/>
<keyword evidence="2" id="KW-0805">Transcription regulation</keyword>
<dbReference type="PANTHER" id="PTHR30537">
    <property type="entry name" value="HTH-TYPE TRANSCRIPTIONAL REGULATOR"/>
    <property type="match status" value="1"/>
</dbReference>
<accession>A0A1R1I5L5</accession>
<evidence type="ECO:0000256" key="3">
    <source>
        <dbReference type="ARBA" id="ARBA00023125"/>
    </source>
</evidence>
<dbReference type="InterPro" id="IPR058163">
    <property type="entry name" value="LysR-type_TF_proteobact-type"/>
</dbReference>
<dbReference type="SUPFAM" id="SSF46785">
    <property type="entry name" value="Winged helix' DNA-binding domain"/>
    <property type="match status" value="1"/>
</dbReference>
<keyword evidence="4" id="KW-0804">Transcription</keyword>
<dbReference type="InterPro" id="IPR036388">
    <property type="entry name" value="WH-like_DNA-bd_sf"/>
</dbReference>
<proteinExistence type="inferred from homology"/>
<dbReference type="GO" id="GO:0043565">
    <property type="term" value="F:sequence-specific DNA binding"/>
    <property type="evidence" value="ECO:0007669"/>
    <property type="project" value="TreeGrafter"/>
</dbReference>
<dbReference type="GO" id="GO:0006351">
    <property type="term" value="P:DNA-templated transcription"/>
    <property type="evidence" value="ECO:0007669"/>
    <property type="project" value="TreeGrafter"/>
</dbReference>
<dbReference type="EMBL" id="MTHD01000003">
    <property type="protein sequence ID" value="OMG53939.1"/>
    <property type="molecule type" value="Genomic_DNA"/>
</dbReference>
<gene>
    <name evidence="6" type="ORF">BJN45_11070</name>
</gene>
<evidence type="ECO:0000313" key="6">
    <source>
        <dbReference type="EMBL" id="OMG53939.1"/>
    </source>
</evidence>
<dbReference type="PROSITE" id="PS50931">
    <property type="entry name" value="HTH_LYSR"/>
    <property type="match status" value="1"/>
</dbReference>
<evidence type="ECO:0000256" key="1">
    <source>
        <dbReference type="ARBA" id="ARBA00009437"/>
    </source>
</evidence>
<dbReference type="GO" id="GO:0003700">
    <property type="term" value="F:DNA-binding transcription factor activity"/>
    <property type="evidence" value="ECO:0007669"/>
    <property type="project" value="InterPro"/>
</dbReference>
<protein>
    <submittedName>
        <fullName evidence="6">LysR family transcriptional regulator</fullName>
    </submittedName>
</protein>
<evidence type="ECO:0000256" key="2">
    <source>
        <dbReference type="ARBA" id="ARBA00023015"/>
    </source>
</evidence>
<dbReference type="SUPFAM" id="SSF53850">
    <property type="entry name" value="Periplasmic binding protein-like II"/>
    <property type="match status" value="1"/>
</dbReference>
<dbReference type="CDD" id="cd08422">
    <property type="entry name" value="PBP2_CrgA_like"/>
    <property type="match status" value="1"/>
</dbReference>
<dbReference type="Gene3D" id="1.10.10.10">
    <property type="entry name" value="Winged helix-like DNA-binding domain superfamily/Winged helix DNA-binding domain"/>
    <property type="match status" value="1"/>
</dbReference>
<dbReference type="InterPro" id="IPR000847">
    <property type="entry name" value="LysR_HTH_N"/>
</dbReference>
<organism evidence="6 7">
    <name type="scientific">Azonexus hydrophilus</name>
    <dbReference type="NCBI Taxonomy" id="418702"/>
    <lineage>
        <taxon>Bacteria</taxon>
        <taxon>Pseudomonadati</taxon>
        <taxon>Pseudomonadota</taxon>
        <taxon>Betaproteobacteria</taxon>
        <taxon>Rhodocyclales</taxon>
        <taxon>Azonexaceae</taxon>
        <taxon>Azonexus</taxon>
    </lineage>
</organism>
<dbReference type="Pfam" id="PF00126">
    <property type="entry name" value="HTH_1"/>
    <property type="match status" value="1"/>
</dbReference>
<dbReference type="FunFam" id="1.10.10.10:FF:000001">
    <property type="entry name" value="LysR family transcriptional regulator"/>
    <property type="match status" value="1"/>
</dbReference>
<dbReference type="Proteomes" id="UP000187526">
    <property type="component" value="Unassembled WGS sequence"/>
</dbReference>
<comment type="caution">
    <text evidence="6">The sequence shown here is derived from an EMBL/GenBank/DDBJ whole genome shotgun (WGS) entry which is preliminary data.</text>
</comment>
<comment type="similarity">
    <text evidence="1">Belongs to the LysR transcriptional regulatory family.</text>
</comment>
<keyword evidence="3" id="KW-0238">DNA-binding</keyword>
<feature type="domain" description="HTH lysR-type" evidence="5">
    <location>
        <begin position="1"/>
        <end position="59"/>
    </location>
</feature>
<evidence type="ECO:0000256" key="4">
    <source>
        <dbReference type="ARBA" id="ARBA00023163"/>
    </source>
</evidence>
<dbReference type="Gene3D" id="3.40.190.290">
    <property type="match status" value="1"/>
</dbReference>
<dbReference type="RefSeq" id="WP_076095139.1">
    <property type="nucleotide sequence ID" value="NZ_MTHD01000003.1"/>
</dbReference>
<dbReference type="AlphaFoldDB" id="A0A1R1I5L5"/>
<evidence type="ECO:0000313" key="7">
    <source>
        <dbReference type="Proteomes" id="UP000187526"/>
    </source>
</evidence>
<evidence type="ECO:0000259" key="5">
    <source>
        <dbReference type="PROSITE" id="PS50931"/>
    </source>
</evidence>
<dbReference type="Pfam" id="PF03466">
    <property type="entry name" value="LysR_substrate"/>
    <property type="match status" value="1"/>
</dbReference>
<dbReference type="InterPro" id="IPR005119">
    <property type="entry name" value="LysR_subst-bd"/>
</dbReference>
<keyword evidence="7" id="KW-1185">Reference proteome</keyword>
<dbReference type="PANTHER" id="PTHR30537:SF5">
    <property type="entry name" value="HTH-TYPE TRANSCRIPTIONAL ACTIVATOR TTDR-RELATED"/>
    <property type="match status" value="1"/>
</dbReference>
<name>A0A1R1I5L5_9RHOO</name>
<reference evidence="6 7" key="1">
    <citation type="submission" date="2016-10" db="EMBL/GenBank/DDBJ databases">
        <title>Alkaliphiles isolated from bioreactors.</title>
        <authorList>
            <person name="Salah Z."/>
            <person name="Rout S.P."/>
            <person name="Humphreys P.N."/>
        </authorList>
    </citation>
    <scope>NUCLEOTIDE SEQUENCE [LARGE SCALE GENOMIC DNA]</scope>
    <source>
        <strain evidence="6 7">ZS02</strain>
    </source>
</reference>
<sequence length="316" mass="34959">MSDINDMLLFAQVVKARSFSGAALRLGISKSRVSKAVARLETALGVRLLQRSTRRLSLTEVGEAYFEHCDRILDELALADNTVSSLHQEPRGRLKFSAPVAFSTLHVAPALPDFMAQYPDVSVDMTISDRLVDLVEEGYDLALRIAPEPGLNLVARRLAPIRRKICASPSYLARRGIPRVPEDLVGHNCLDYTYMNAQGFWHLQGPQGDASVAVSGTLRINDDEALSQAVLGGLGLALLPTFIIGSELQAGRLVEVLPGYVPVERFIYAVHLPNRHLPLKVRAFVDFLQQRFGDDPYWDQAQSGDDSERLWLGLSR</sequence>
<dbReference type="STRING" id="418702.BJN45_11070"/>
<dbReference type="InterPro" id="IPR036390">
    <property type="entry name" value="WH_DNA-bd_sf"/>
</dbReference>